<evidence type="ECO:0000313" key="2">
    <source>
        <dbReference type="Proteomes" id="UP000828390"/>
    </source>
</evidence>
<dbReference type="EMBL" id="JAIWYP010000009">
    <property type="protein sequence ID" value="KAH3771435.1"/>
    <property type="molecule type" value="Genomic_DNA"/>
</dbReference>
<dbReference type="AlphaFoldDB" id="A0A9D4E3S7"/>
<organism evidence="1 2">
    <name type="scientific">Dreissena polymorpha</name>
    <name type="common">Zebra mussel</name>
    <name type="synonym">Mytilus polymorpha</name>
    <dbReference type="NCBI Taxonomy" id="45954"/>
    <lineage>
        <taxon>Eukaryota</taxon>
        <taxon>Metazoa</taxon>
        <taxon>Spiralia</taxon>
        <taxon>Lophotrochozoa</taxon>
        <taxon>Mollusca</taxon>
        <taxon>Bivalvia</taxon>
        <taxon>Autobranchia</taxon>
        <taxon>Heteroconchia</taxon>
        <taxon>Euheterodonta</taxon>
        <taxon>Imparidentia</taxon>
        <taxon>Neoheterodontei</taxon>
        <taxon>Myida</taxon>
        <taxon>Dreissenoidea</taxon>
        <taxon>Dreissenidae</taxon>
        <taxon>Dreissena</taxon>
    </lineage>
</organism>
<name>A0A9D4E3S7_DREPO</name>
<comment type="caution">
    <text evidence="1">The sequence shown here is derived from an EMBL/GenBank/DDBJ whole genome shotgun (WGS) entry which is preliminary data.</text>
</comment>
<dbReference type="Proteomes" id="UP000828390">
    <property type="component" value="Unassembled WGS sequence"/>
</dbReference>
<gene>
    <name evidence="1" type="ORF">DPMN_172754</name>
</gene>
<reference evidence="1" key="1">
    <citation type="journal article" date="2019" name="bioRxiv">
        <title>The Genome of the Zebra Mussel, Dreissena polymorpha: A Resource for Invasive Species Research.</title>
        <authorList>
            <person name="McCartney M.A."/>
            <person name="Auch B."/>
            <person name="Kono T."/>
            <person name="Mallez S."/>
            <person name="Zhang Y."/>
            <person name="Obille A."/>
            <person name="Becker A."/>
            <person name="Abrahante J.E."/>
            <person name="Garbe J."/>
            <person name="Badalamenti J.P."/>
            <person name="Herman A."/>
            <person name="Mangelson H."/>
            <person name="Liachko I."/>
            <person name="Sullivan S."/>
            <person name="Sone E.D."/>
            <person name="Koren S."/>
            <person name="Silverstein K.A.T."/>
            <person name="Beckman K.B."/>
            <person name="Gohl D.M."/>
        </authorList>
    </citation>
    <scope>NUCLEOTIDE SEQUENCE</scope>
    <source>
        <strain evidence="1">Duluth1</strain>
        <tissue evidence="1">Whole animal</tissue>
    </source>
</reference>
<proteinExistence type="predicted"/>
<evidence type="ECO:0000313" key="1">
    <source>
        <dbReference type="EMBL" id="KAH3771435.1"/>
    </source>
</evidence>
<keyword evidence="2" id="KW-1185">Reference proteome</keyword>
<accession>A0A9D4E3S7</accession>
<sequence length="75" mass="8009">MQGLSRCVSVCVQKCRTSVGVLACAYRNAGPQSVCKRVRTEMQGLSRCVSVCAQKCMASVGVCACAHRNAWPQSV</sequence>
<reference evidence="1" key="2">
    <citation type="submission" date="2020-11" db="EMBL/GenBank/DDBJ databases">
        <authorList>
            <person name="McCartney M.A."/>
            <person name="Auch B."/>
            <person name="Kono T."/>
            <person name="Mallez S."/>
            <person name="Becker A."/>
            <person name="Gohl D.M."/>
            <person name="Silverstein K.A.T."/>
            <person name="Koren S."/>
            <person name="Bechman K.B."/>
            <person name="Herman A."/>
            <person name="Abrahante J.E."/>
            <person name="Garbe J."/>
        </authorList>
    </citation>
    <scope>NUCLEOTIDE SEQUENCE</scope>
    <source>
        <strain evidence="1">Duluth1</strain>
        <tissue evidence="1">Whole animal</tissue>
    </source>
</reference>
<protein>
    <submittedName>
        <fullName evidence="1">Uncharacterized protein</fullName>
    </submittedName>
</protein>